<comment type="similarity">
    <text evidence="1">Belongs to the GSP E family.</text>
</comment>
<comment type="caution">
    <text evidence="3">The sequence shown here is derived from an EMBL/GenBank/DDBJ whole genome shotgun (WGS) entry which is preliminary data.</text>
</comment>
<evidence type="ECO:0000313" key="4">
    <source>
        <dbReference type="Proteomes" id="UP000256269"/>
    </source>
</evidence>
<evidence type="ECO:0000259" key="2">
    <source>
        <dbReference type="Pfam" id="PF00437"/>
    </source>
</evidence>
<dbReference type="Gene3D" id="3.40.50.300">
    <property type="entry name" value="P-loop containing nucleotide triphosphate hydrolases"/>
    <property type="match status" value="1"/>
</dbReference>
<evidence type="ECO:0000313" key="3">
    <source>
        <dbReference type="EMBL" id="REH28636.1"/>
    </source>
</evidence>
<proteinExistence type="inferred from homology"/>
<dbReference type="GO" id="GO:0016887">
    <property type="term" value="F:ATP hydrolysis activity"/>
    <property type="evidence" value="ECO:0007669"/>
    <property type="project" value="InterPro"/>
</dbReference>
<dbReference type="OrthoDB" id="9810761at2"/>
<dbReference type="EMBL" id="QUNO01000026">
    <property type="protein sequence ID" value="REH28636.1"/>
    <property type="molecule type" value="Genomic_DNA"/>
</dbReference>
<protein>
    <submittedName>
        <fullName evidence="3">Flp pilus assembly CpaF family ATPase</fullName>
    </submittedName>
</protein>
<reference evidence="3 4" key="1">
    <citation type="submission" date="2018-08" db="EMBL/GenBank/DDBJ databases">
        <title>Genomic Encyclopedia of Archaeal and Bacterial Type Strains, Phase II (KMG-II): from individual species to whole genera.</title>
        <authorList>
            <person name="Goeker M."/>
        </authorList>
    </citation>
    <scope>NUCLEOTIDE SEQUENCE [LARGE SCALE GENOMIC DNA]</scope>
    <source>
        <strain evidence="3 4">DSM 45791</strain>
    </source>
</reference>
<dbReference type="Pfam" id="PF00437">
    <property type="entry name" value="T2SSE"/>
    <property type="match status" value="1"/>
</dbReference>
<gene>
    <name evidence="3" type="ORF">BCF44_12678</name>
</gene>
<dbReference type="Gene3D" id="3.30.450.380">
    <property type="match status" value="1"/>
</dbReference>
<keyword evidence="4" id="KW-1185">Reference proteome</keyword>
<dbReference type="InterPro" id="IPR001482">
    <property type="entry name" value="T2SS/T4SS_dom"/>
</dbReference>
<sequence>MTAIAVRATRPGADPRLVAELRRRVDVRLEQATSPQGLSHAEDAARTEAAVWQEIETWTRQRATSGLPALTRAEEQELAAAVMAALSGLGPLEVLLRRTDVENIFVFGCDSVFLELADGTTQPWPYSLAESDAGLVALLEGMFARLGATSREFSVATPVGNVRLPAGGPLGARLAAVMQVTERPTAAIRLHRLVNATLDTLIGNGTVDTVLAGFLSAAVRAGLRIVVSGEWGSGKTTLLRALCHEILPFEHVVTIEDERELGLHTWPARHPLVTSMEARLPNAEGVGGITVEQLLVQALRHSPRRVIVGEVRGGEVTTLLRALSTGAGGLCTLHADTAAGVFDRIANMAQLATPPLPVDTAYRWTATAVDLIVHVRRRDRVDQGRPLRERFVSQVLEVGAVGDSGRPDAATLLGPDPDTGHARAMFPPSPQIQERLRAHGLDMSSWAEA</sequence>
<dbReference type="RefSeq" id="WP_116181416.1">
    <property type="nucleotide sequence ID" value="NZ_CP144375.1"/>
</dbReference>
<accession>A0A3E0GWC3</accession>
<dbReference type="PANTHER" id="PTHR30486">
    <property type="entry name" value="TWITCHING MOTILITY PROTEIN PILT"/>
    <property type="match status" value="1"/>
</dbReference>
<name>A0A3E0GWC3_9PSEU</name>
<dbReference type="Proteomes" id="UP000256269">
    <property type="component" value="Unassembled WGS sequence"/>
</dbReference>
<dbReference type="InterPro" id="IPR027417">
    <property type="entry name" value="P-loop_NTPase"/>
</dbReference>
<feature type="domain" description="Bacterial type II secretion system protein E" evidence="2">
    <location>
        <begin position="153"/>
        <end position="352"/>
    </location>
</feature>
<organism evidence="3 4">
    <name type="scientific">Kutzneria buriramensis</name>
    <dbReference type="NCBI Taxonomy" id="1045776"/>
    <lineage>
        <taxon>Bacteria</taxon>
        <taxon>Bacillati</taxon>
        <taxon>Actinomycetota</taxon>
        <taxon>Actinomycetes</taxon>
        <taxon>Pseudonocardiales</taxon>
        <taxon>Pseudonocardiaceae</taxon>
        <taxon>Kutzneria</taxon>
    </lineage>
</organism>
<dbReference type="InterPro" id="IPR050921">
    <property type="entry name" value="T4SS_GSP_E_ATPase"/>
</dbReference>
<dbReference type="CDD" id="cd01130">
    <property type="entry name" value="VirB11-like_ATPase"/>
    <property type="match status" value="1"/>
</dbReference>
<evidence type="ECO:0000256" key="1">
    <source>
        <dbReference type="ARBA" id="ARBA00006611"/>
    </source>
</evidence>
<dbReference type="AlphaFoldDB" id="A0A3E0GWC3"/>
<dbReference type="SUPFAM" id="SSF52540">
    <property type="entry name" value="P-loop containing nucleoside triphosphate hydrolases"/>
    <property type="match status" value="1"/>
</dbReference>
<dbReference type="PANTHER" id="PTHR30486:SF6">
    <property type="entry name" value="TYPE IV PILUS RETRACTATION ATPASE PILT"/>
    <property type="match status" value="1"/>
</dbReference>